<evidence type="ECO:0000313" key="3">
    <source>
        <dbReference type="Proteomes" id="UP000248987"/>
    </source>
</evidence>
<evidence type="ECO:0000313" key="2">
    <source>
        <dbReference type="EMBL" id="RAJ25173.1"/>
    </source>
</evidence>
<name>A0A1A7R3K5_9FLAO</name>
<dbReference type="Proteomes" id="UP000248987">
    <property type="component" value="Unassembled WGS sequence"/>
</dbReference>
<keyword evidence="3" id="KW-1185">Reference proteome</keyword>
<organism evidence="2 3">
    <name type="scientific">Gelidibacter algens</name>
    <dbReference type="NCBI Taxonomy" id="49280"/>
    <lineage>
        <taxon>Bacteria</taxon>
        <taxon>Pseudomonadati</taxon>
        <taxon>Bacteroidota</taxon>
        <taxon>Flavobacteriia</taxon>
        <taxon>Flavobacteriales</taxon>
        <taxon>Flavobacteriaceae</taxon>
        <taxon>Gelidibacter</taxon>
    </lineage>
</organism>
<sequence length="86" mass="10259">MSKQQDTQDDDNHSGYNKDNLAGRFNDELEGRWSAIQQDYRKQYPNITEEDVTYRTGEFDLMTEKIAKRTNRSRDQIADEIKNWKP</sequence>
<gene>
    <name evidence="2" type="ORF">LX77_01474</name>
</gene>
<dbReference type="EMBL" id="QLLQ01000004">
    <property type="protein sequence ID" value="RAJ25173.1"/>
    <property type="molecule type" value="Genomic_DNA"/>
</dbReference>
<dbReference type="OrthoDB" id="1454446at2"/>
<dbReference type="SUPFAM" id="SSF69047">
    <property type="entry name" value="Hypothetical protein YjbJ"/>
    <property type="match status" value="1"/>
</dbReference>
<comment type="caution">
    <text evidence="2">The sequence shown here is derived from an EMBL/GenBank/DDBJ whole genome shotgun (WGS) entry which is preliminary data.</text>
</comment>
<dbReference type="InterPro" id="IPR036629">
    <property type="entry name" value="YjbJ_sf"/>
</dbReference>
<reference evidence="2 3" key="1">
    <citation type="submission" date="2018-06" db="EMBL/GenBank/DDBJ databases">
        <title>Genomic Encyclopedia of Archaeal and Bacterial Type Strains, Phase II (KMG-II): from individual species to whole genera.</title>
        <authorList>
            <person name="Goeker M."/>
        </authorList>
    </citation>
    <scope>NUCLEOTIDE SEQUENCE [LARGE SCALE GENOMIC DNA]</scope>
    <source>
        <strain evidence="2 3">DSM 12408</strain>
    </source>
</reference>
<proteinExistence type="predicted"/>
<dbReference type="RefSeq" id="WP_066434317.1">
    <property type="nucleotide sequence ID" value="NZ_LZRN01000019.1"/>
</dbReference>
<evidence type="ECO:0000256" key="1">
    <source>
        <dbReference type="SAM" id="MobiDB-lite"/>
    </source>
</evidence>
<protein>
    <recommendedName>
        <fullName evidence="4">CsbD-like protein</fullName>
    </recommendedName>
</protein>
<dbReference type="STRING" id="49280.A9996_10450"/>
<dbReference type="AlphaFoldDB" id="A0A1A7R3K5"/>
<feature type="region of interest" description="Disordered" evidence="1">
    <location>
        <begin position="1"/>
        <end position="24"/>
    </location>
</feature>
<evidence type="ECO:0008006" key="4">
    <source>
        <dbReference type="Google" id="ProtNLM"/>
    </source>
</evidence>
<dbReference type="Gene3D" id="1.10.1470.10">
    <property type="entry name" value="YjbJ"/>
    <property type="match status" value="1"/>
</dbReference>
<accession>A0A1A7R3K5</accession>